<evidence type="ECO:0000313" key="2">
    <source>
        <dbReference type="Proteomes" id="UP001499884"/>
    </source>
</evidence>
<keyword evidence="2" id="KW-1185">Reference proteome</keyword>
<organism evidence="1 2">
    <name type="scientific">Streptomyces tremellae</name>
    <dbReference type="NCBI Taxonomy" id="1124239"/>
    <lineage>
        <taxon>Bacteria</taxon>
        <taxon>Bacillati</taxon>
        <taxon>Actinomycetota</taxon>
        <taxon>Actinomycetes</taxon>
        <taxon>Kitasatosporales</taxon>
        <taxon>Streptomycetaceae</taxon>
        <taxon>Streptomyces</taxon>
    </lineage>
</organism>
<accession>A0ABP7FLV8</accession>
<dbReference type="Proteomes" id="UP001499884">
    <property type="component" value="Unassembled WGS sequence"/>
</dbReference>
<comment type="caution">
    <text evidence="1">The sequence shown here is derived from an EMBL/GenBank/DDBJ whole genome shotgun (WGS) entry which is preliminary data.</text>
</comment>
<sequence length="150" mass="15949">MLHQPEPVQSPWGLCGKDPNPVVGSGKLGSQLSVLHRELVHDAHESLAVGLQLGDFGFVIGPEFLELDDLLPQPPLAVRYLPALPDLGIELVLEVQVALGERVARELGLLGQCDDRQGSVGVFRHPRQDAVHGGADAASFVQDGGHGVFS</sequence>
<reference evidence="2" key="1">
    <citation type="journal article" date="2019" name="Int. J. Syst. Evol. Microbiol.">
        <title>The Global Catalogue of Microorganisms (GCM) 10K type strain sequencing project: providing services to taxonomists for standard genome sequencing and annotation.</title>
        <authorList>
            <consortium name="The Broad Institute Genomics Platform"/>
            <consortium name="The Broad Institute Genome Sequencing Center for Infectious Disease"/>
            <person name="Wu L."/>
            <person name="Ma J."/>
        </authorList>
    </citation>
    <scope>NUCLEOTIDE SEQUENCE [LARGE SCALE GENOMIC DNA]</scope>
    <source>
        <strain evidence="2">JCM 30846</strain>
    </source>
</reference>
<name>A0ABP7FLV8_9ACTN</name>
<proteinExistence type="predicted"/>
<protein>
    <submittedName>
        <fullName evidence="1">Uncharacterized protein</fullName>
    </submittedName>
</protein>
<evidence type="ECO:0000313" key="1">
    <source>
        <dbReference type="EMBL" id="GAA3742690.1"/>
    </source>
</evidence>
<gene>
    <name evidence="1" type="ORF">GCM10023082_44430</name>
</gene>
<dbReference type="EMBL" id="BAABEP010000035">
    <property type="protein sequence ID" value="GAA3742690.1"/>
    <property type="molecule type" value="Genomic_DNA"/>
</dbReference>